<evidence type="ECO:0000313" key="1">
    <source>
        <dbReference type="EMBL" id="KAJ8940235.1"/>
    </source>
</evidence>
<organism evidence="1 2">
    <name type="scientific">Rhamnusium bicolor</name>
    <dbReference type="NCBI Taxonomy" id="1586634"/>
    <lineage>
        <taxon>Eukaryota</taxon>
        <taxon>Metazoa</taxon>
        <taxon>Ecdysozoa</taxon>
        <taxon>Arthropoda</taxon>
        <taxon>Hexapoda</taxon>
        <taxon>Insecta</taxon>
        <taxon>Pterygota</taxon>
        <taxon>Neoptera</taxon>
        <taxon>Endopterygota</taxon>
        <taxon>Coleoptera</taxon>
        <taxon>Polyphaga</taxon>
        <taxon>Cucujiformia</taxon>
        <taxon>Chrysomeloidea</taxon>
        <taxon>Cerambycidae</taxon>
        <taxon>Lepturinae</taxon>
        <taxon>Rhagiini</taxon>
        <taxon>Rhamnusium</taxon>
    </lineage>
</organism>
<dbReference type="Proteomes" id="UP001162156">
    <property type="component" value="Unassembled WGS sequence"/>
</dbReference>
<keyword evidence="2" id="KW-1185">Reference proteome</keyword>
<gene>
    <name evidence="1" type="ORF">NQ314_010798</name>
</gene>
<comment type="caution">
    <text evidence="1">The sequence shown here is derived from an EMBL/GenBank/DDBJ whole genome shotgun (WGS) entry which is preliminary data.</text>
</comment>
<evidence type="ECO:0000313" key="2">
    <source>
        <dbReference type="Proteomes" id="UP001162156"/>
    </source>
</evidence>
<sequence length="120" mass="13038">MHTVEKCLQAVPLLPHSLRCKTNRRLSLLVEASTKHSSLTSSIEPVVLSTCTTSHQESIEENQVDSSVTITAVPAGVQQRRSSVERVETVESIPADADADVDEIKETIVVGNSLISFILK</sequence>
<reference evidence="1" key="1">
    <citation type="journal article" date="2023" name="Insect Mol. Biol.">
        <title>Genome sequencing provides insights into the evolution of gene families encoding plant cell wall-degrading enzymes in longhorned beetles.</title>
        <authorList>
            <person name="Shin N.R."/>
            <person name="Okamura Y."/>
            <person name="Kirsch R."/>
            <person name="Pauchet Y."/>
        </authorList>
    </citation>
    <scope>NUCLEOTIDE SEQUENCE</scope>
    <source>
        <strain evidence="1">RBIC_L_NR</strain>
    </source>
</reference>
<protein>
    <submittedName>
        <fullName evidence="1">Uncharacterized protein</fullName>
    </submittedName>
</protein>
<accession>A0AAV8XMF2</accession>
<name>A0AAV8XMF2_9CUCU</name>
<dbReference type="AlphaFoldDB" id="A0AAV8XMF2"/>
<proteinExistence type="predicted"/>
<dbReference type="EMBL" id="JANEYF010003013">
    <property type="protein sequence ID" value="KAJ8940235.1"/>
    <property type="molecule type" value="Genomic_DNA"/>
</dbReference>